<feature type="compositionally biased region" description="Basic and acidic residues" evidence="5">
    <location>
        <begin position="240"/>
        <end position="250"/>
    </location>
</feature>
<dbReference type="GO" id="GO:0005254">
    <property type="term" value="F:chloride channel activity"/>
    <property type="evidence" value="ECO:0007669"/>
    <property type="project" value="TreeGrafter"/>
</dbReference>
<feature type="transmembrane region" description="Helical" evidence="6">
    <location>
        <begin position="1619"/>
        <end position="1640"/>
    </location>
</feature>
<dbReference type="GO" id="GO:0016020">
    <property type="term" value="C:membrane"/>
    <property type="evidence" value="ECO:0007669"/>
    <property type="project" value="UniProtKB-SubCell"/>
</dbReference>
<dbReference type="EMBL" id="CDMZ01005707">
    <property type="protein sequence ID" value="CEM53571.1"/>
    <property type="molecule type" value="Genomic_DNA"/>
</dbReference>
<feature type="region of interest" description="Disordered" evidence="5">
    <location>
        <begin position="609"/>
        <end position="634"/>
    </location>
</feature>
<feature type="compositionally biased region" description="Basic and acidic residues" evidence="5">
    <location>
        <begin position="1821"/>
        <end position="1833"/>
    </location>
</feature>
<feature type="transmembrane region" description="Helical" evidence="6">
    <location>
        <begin position="1744"/>
        <end position="1766"/>
    </location>
</feature>
<gene>
    <name evidence="8" type="ORF">Cvel_12078</name>
</gene>
<feature type="transmembrane region" description="Helical" evidence="6">
    <location>
        <begin position="1971"/>
        <end position="1990"/>
    </location>
</feature>
<feature type="compositionally biased region" description="Low complexity" evidence="5">
    <location>
        <begin position="459"/>
        <end position="479"/>
    </location>
</feature>
<evidence type="ECO:0000256" key="3">
    <source>
        <dbReference type="ARBA" id="ARBA00022989"/>
    </source>
</evidence>
<evidence type="ECO:0000256" key="1">
    <source>
        <dbReference type="ARBA" id="ARBA00004141"/>
    </source>
</evidence>
<feature type="region of interest" description="Disordered" evidence="5">
    <location>
        <begin position="446"/>
        <end position="503"/>
    </location>
</feature>
<evidence type="ECO:0000259" key="7">
    <source>
        <dbReference type="Pfam" id="PF04547"/>
    </source>
</evidence>
<comment type="subcellular location">
    <subcellularLocation>
        <location evidence="1">Membrane</location>
        <topology evidence="1">Multi-pass membrane protein</topology>
    </subcellularLocation>
</comment>
<feature type="transmembrane region" description="Helical" evidence="6">
    <location>
        <begin position="1924"/>
        <end position="1950"/>
    </location>
</feature>
<feature type="compositionally biased region" description="Polar residues" evidence="5">
    <location>
        <begin position="1353"/>
        <end position="1367"/>
    </location>
</feature>
<keyword evidence="4 6" id="KW-0472">Membrane</keyword>
<feature type="compositionally biased region" description="Polar residues" evidence="5">
    <location>
        <begin position="31"/>
        <end position="41"/>
    </location>
</feature>
<feature type="compositionally biased region" description="Basic and acidic residues" evidence="5">
    <location>
        <begin position="1437"/>
        <end position="1446"/>
    </location>
</feature>
<dbReference type="VEuPathDB" id="CryptoDB:Cvel_12078"/>
<dbReference type="PANTHER" id="PTHR12308">
    <property type="entry name" value="ANOCTAMIN"/>
    <property type="match status" value="1"/>
</dbReference>
<name>A0A0G4I993_9ALVE</name>
<feature type="transmembrane region" description="Helical" evidence="6">
    <location>
        <begin position="1660"/>
        <end position="1680"/>
    </location>
</feature>
<accession>A0A0G4I993</accession>
<feature type="region of interest" description="Disordered" evidence="5">
    <location>
        <begin position="701"/>
        <end position="721"/>
    </location>
</feature>
<feature type="region of interest" description="Disordered" evidence="5">
    <location>
        <begin position="1789"/>
        <end position="1833"/>
    </location>
</feature>
<feature type="region of interest" description="Disordered" evidence="5">
    <location>
        <begin position="927"/>
        <end position="949"/>
    </location>
</feature>
<feature type="region of interest" description="Disordered" evidence="5">
    <location>
        <begin position="148"/>
        <end position="168"/>
    </location>
</feature>
<feature type="transmembrane region" description="Helical" evidence="6">
    <location>
        <begin position="1513"/>
        <end position="1533"/>
    </location>
</feature>
<feature type="region of interest" description="Disordered" evidence="5">
    <location>
        <begin position="970"/>
        <end position="992"/>
    </location>
</feature>
<feature type="region of interest" description="Disordered" evidence="5">
    <location>
        <begin position="1352"/>
        <end position="1471"/>
    </location>
</feature>
<feature type="region of interest" description="Disordered" evidence="5">
    <location>
        <begin position="2013"/>
        <end position="2047"/>
    </location>
</feature>
<evidence type="ECO:0000256" key="6">
    <source>
        <dbReference type="SAM" id="Phobius"/>
    </source>
</evidence>
<evidence type="ECO:0000256" key="5">
    <source>
        <dbReference type="SAM" id="MobiDB-lite"/>
    </source>
</evidence>
<feature type="compositionally biased region" description="Polar residues" evidence="5">
    <location>
        <begin position="9"/>
        <end position="18"/>
    </location>
</feature>
<organism evidence="8">
    <name type="scientific">Chromera velia CCMP2878</name>
    <dbReference type="NCBI Taxonomy" id="1169474"/>
    <lineage>
        <taxon>Eukaryota</taxon>
        <taxon>Sar</taxon>
        <taxon>Alveolata</taxon>
        <taxon>Colpodellida</taxon>
        <taxon>Chromeraceae</taxon>
        <taxon>Chromera</taxon>
    </lineage>
</organism>
<feature type="transmembrane region" description="Helical" evidence="6">
    <location>
        <begin position="1701"/>
        <end position="1724"/>
    </location>
</feature>
<reference evidence="8" key="1">
    <citation type="submission" date="2014-11" db="EMBL/GenBank/DDBJ databases">
        <authorList>
            <person name="Otto D Thomas"/>
            <person name="Naeem Raeece"/>
        </authorList>
    </citation>
    <scope>NUCLEOTIDE SEQUENCE</scope>
</reference>
<protein>
    <recommendedName>
        <fullName evidence="7">Anoctamin transmembrane domain-containing protein</fullName>
    </recommendedName>
</protein>
<sequence length="2108" mass="235247">MKDEETRRNSVLKSANSSFRHREDALDPNGRSLSVRFSSAKNKTEAAEHASQQWQPNPPLSTPHSFMNLTKSAKTNPNDVVQVSLGAFNDEQQRQRERSGPNFPTYVTGVPVSPTDRETHRLAPSENDVKLAHRDAVLYARGKLKVSAEEEEQERMGRQGRQTPSPFNVPDTADSLWMQEELEAARLHDSLLLQEEENFGAKAPGANNPEEDCQKAFSSIVQSPETMDALRSLSPPRHRDRADGEGKAGEKTAGASAPLSSSMKAFVTCFEGTPLGSIFKEAIGVDEDEGDHTQADKAELTEMSRLPLPPPEPFASSLRAHSAFPSSAAFMGMSHLASSSRDRHGPGGTAAVSSALRSWPGDEQREREVDIAAAEEGLSPSPSPLRERGGTSVSFAKDPLPDGSPPENERETVAGLPEVGWKRLFQGLPPTEEQLHAMEQREHLGSLSLSASRSRRRQQNANGRSPPAASPPSTSYPFPGSSPLSDTPRLGHSPSSPPAGLADTGHDLCEIPLEWNWVLVFPNPKAGGRVSGPPSVTALEAENIFEKAFRGEELYVDGISLQQKNFTTEKREFLKAFAELEEAGDKSRAQLIREQGAKDQLLVEALKTQSREEEARRQGNAVASALGEHEKDGQGRPEWLKYETLPPRLWAKEETSIVRTIGTLASHVHMEGGEEGAAVNEAEEEGGKGVQEEEAVFAERESGEKSAWKKEQGKEGGISRMPSRRAPSLWLSIVRDAKQEREADYEPAADFLSLIRNVIVTKLAYHLKLSAKKVFSSDLKYVYLLVGYDTKDVSLAALRHGYPTALDLTVTDFAAFEPCTKEFVPLCEIFFAGAPKLRSERIARLFEAFVDSLRKRLVDCEERWRETVSSSGFSLSGEGFGLHTAVGVHLRRALWEYHYFRSQLVVLKQIARVKLMTEMEEEDRERQSVVVRERKQTGGEEEGMSEDVRRRRFVKTTEESRVDALLVRTRRNDKQKPKGGVGGPGSRDRAGPAVVHDAWGVVDFQAPDDLRDMYQKFLRLRLRERKDPYGAYMTATGRLKKDAHASHEEASEFEDSQQEAGEFWSQQNKIARLYEVYLMYRKKGFCATRAMHFANKGEPYRLLEFFFKRFRDYQSEFPRVVQDVNPLSSTGEGRDRFQFFLKLVEEDEAAGLLDLSIDDMPENIVFQATQKKNRSLRKQQKGEELGRPPGLPARVALLKLVKFRESSKKYALKNHFLQLGFKYSLRSTRVPYTEEIPPAALTQFPVSHSDLWTTTPPPPLCSCFSPVDRLRLVRDLMTRNIDFTYLISKKLLLDFFPLPDENARRYSDASTKTAARVDYETFVSAVEQRTGNATPKGTTQLPVEIAIREAQGSGESELNIGSPSAPMQTHGGGIGQPNAPTTPPPQGRSAPWTPLAAFDELDCTLTTKPKKRGDAKGTASENESDREAAQWTPDSTEAPRIDEKQGKGGGGVRNQNAGRGGSRDKGTRKRRKKRGSCSCKLKGFFEVVFVERNTAFFFGEGIGLYFAFLRHFVLWMAVPAAYGVVFQILLFIFPDRQSSFNQILTVTNACCLTFWSTVWLSAWQRRERRYMMECGFPKSVTFNYPEPPRLQAYGHPRRSPVTDEPGELFFPLSQLRWRLGVTAFVSVLFSLLPVSAIFFIEWLKYWSFQERWLFYLGYDFSSVAGGILSAIQINVFNFLYEMLALEMTDWENHQDFFSFRYAFATKICVFKCFNTYAGLVWIGFLKARFQVPCTGGDCATELQTSLLFLMLSLAAFNAVELGVPFAKGHIMAYCRKRRARRAEQRKKKAAEAASTSLQEDSTVEGKDQKGLSGEGDLEAPDEVKKESDPAAERRKEAMRELVKQIDLQMNLDPYGDPRLDFDGTLREYLEILIAYGFLVLFSIAFPASGLLQLVVNALEVYVDYLKLHFLVRRPHPHPGLSVGIWLNIFGFVGGLMNQVGVFVNAALLVWTYGIDSLVRDDDGSNMAVGSFLAFALLFWGLRAVAAILFGDTDLNVVTLSKRISVLLQRKRQPLKKKETRRGQGKDRGQGQGGGESVRSHRHEGNEEGGLWESKGWMAFNHGGADVPASCMWGLISHDTVQQLEKGGAGGGQQCAVEAQGAGVQRVPV</sequence>
<feature type="compositionally biased region" description="Basic and acidic residues" evidence="5">
    <location>
        <begin position="701"/>
        <end position="714"/>
    </location>
</feature>
<keyword evidence="3 6" id="KW-1133">Transmembrane helix</keyword>
<feature type="compositionally biased region" description="Basic and acidic residues" evidence="5">
    <location>
        <begin position="927"/>
        <end position="938"/>
    </location>
</feature>
<evidence type="ECO:0000313" key="8">
    <source>
        <dbReference type="EMBL" id="CEM53571.1"/>
    </source>
</evidence>
<evidence type="ECO:0000256" key="2">
    <source>
        <dbReference type="ARBA" id="ARBA00022692"/>
    </source>
</evidence>
<dbReference type="Pfam" id="PF04547">
    <property type="entry name" value="Anoctamin"/>
    <property type="match status" value="1"/>
</dbReference>
<feature type="transmembrane region" description="Helical" evidence="6">
    <location>
        <begin position="1872"/>
        <end position="1895"/>
    </location>
</feature>
<feature type="transmembrane region" description="Helical" evidence="6">
    <location>
        <begin position="1539"/>
        <end position="1562"/>
    </location>
</feature>
<proteinExistence type="predicted"/>
<evidence type="ECO:0000256" key="4">
    <source>
        <dbReference type="ARBA" id="ARBA00023136"/>
    </source>
</evidence>
<feature type="domain" description="Anoctamin transmembrane" evidence="7">
    <location>
        <begin position="1498"/>
        <end position="1996"/>
    </location>
</feature>
<feature type="compositionally biased region" description="Polar residues" evidence="5">
    <location>
        <begin position="62"/>
        <end position="81"/>
    </location>
</feature>
<dbReference type="InterPro" id="IPR049452">
    <property type="entry name" value="Anoctamin_TM"/>
</dbReference>
<feature type="region of interest" description="Disordered" evidence="5">
    <location>
        <begin position="222"/>
        <end position="258"/>
    </location>
</feature>
<feature type="compositionally biased region" description="Basic and acidic residues" evidence="5">
    <location>
        <begin position="360"/>
        <end position="370"/>
    </location>
</feature>
<feature type="transmembrane region" description="Helical" evidence="6">
    <location>
        <begin position="1483"/>
        <end position="1506"/>
    </location>
</feature>
<keyword evidence="2 6" id="KW-0812">Transmembrane</keyword>
<dbReference type="PANTHER" id="PTHR12308:SF73">
    <property type="entry name" value="ANOCTAMIN"/>
    <property type="match status" value="1"/>
</dbReference>
<dbReference type="InterPro" id="IPR007632">
    <property type="entry name" value="Anoctamin"/>
</dbReference>
<feature type="region of interest" description="Disordered" evidence="5">
    <location>
        <begin position="337"/>
        <end position="412"/>
    </location>
</feature>
<feature type="region of interest" description="Disordered" evidence="5">
    <location>
        <begin position="1"/>
        <end position="122"/>
    </location>
</feature>